<name>X1RZM0_9ZZZZ</name>
<dbReference type="SUPFAM" id="SSF46785">
    <property type="entry name" value="Winged helix' DNA-binding domain"/>
    <property type="match status" value="1"/>
</dbReference>
<evidence type="ECO:0000259" key="5">
    <source>
        <dbReference type="PROSITE" id="PS50987"/>
    </source>
</evidence>
<protein>
    <recommendedName>
        <fullName evidence="5">HTH arsR-type domain-containing protein</fullName>
    </recommendedName>
</protein>
<dbReference type="CDD" id="cd00090">
    <property type="entry name" value="HTH_ARSR"/>
    <property type="match status" value="1"/>
</dbReference>
<proteinExistence type="predicted"/>
<evidence type="ECO:0000256" key="1">
    <source>
        <dbReference type="ARBA" id="ARBA00023015"/>
    </source>
</evidence>
<dbReference type="InterPro" id="IPR001845">
    <property type="entry name" value="HTH_ArsR_DNA-bd_dom"/>
</dbReference>
<keyword evidence="3" id="KW-0804">Transcription</keyword>
<feature type="coiled-coil region" evidence="4">
    <location>
        <begin position="120"/>
        <end position="147"/>
    </location>
</feature>
<dbReference type="InterPro" id="IPR051081">
    <property type="entry name" value="HTH_MetalResp_TranReg"/>
</dbReference>
<dbReference type="PANTHER" id="PTHR33154:SF33">
    <property type="entry name" value="TRANSCRIPTIONAL REPRESSOR SDPR"/>
    <property type="match status" value="1"/>
</dbReference>
<comment type="caution">
    <text evidence="6">The sequence shown here is derived from an EMBL/GenBank/DDBJ whole genome shotgun (WGS) entry which is preliminary data.</text>
</comment>
<dbReference type="Pfam" id="PF01022">
    <property type="entry name" value="HTH_5"/>
    <property type="match status" value="1"/>
</dbReference>
<dbReference type="GO" id="GO:0003677">
    <property type="term" value="F:DNA binding"/>
    <property type="evidence" value="ECO:0007669"/>
    <property type="project" value="UniProtKB-KW"/>
</dbReference>
<keyword evidence="4" id="KW-0175">Coiled coil</keyword>
<dbReference type="InterPro" id="IPR036390">
    <property type="entry name" value="WH_DNA-bd_sf"/>
</dbReference>
<evidence type="ECO:0000256" key="3">
    <source>
        <dbReference type="ARBA" id="ARBA00023163"/>
    </source>
</evidence>
<dbReference type="InterPro" id="IPR011991">
    <property type="entry name" value="ArsR-like_HTH"/>
</dbReference>
<keyword evidence="2" id="KW-0238">DNA-binding</keyword>
<evidence type="ECO:0000256" key="2">
    <source>
        <dbReference type="ARBA" id="ARBA00023125"/>
    </source>
</evidence>
<sequence length="150" mass="17224">MAKILNQKKKQENEDRSCEMFKVLAVGTRVKIIELLKSKGPLGTKKIAEIICITPAAVSQHLRILRQAGFVRNKRKGYWIPYSIDEDALENCRQVLTEVCACGCRGPGKFKEKESSYIGLESLKKYEKKLRKEIEIVQERIKEIESENPK</sequence>
<evidence type="ECO:0000313" key="6">
    <source>
        <dbReference type="EMBL" id="GAI86083.1"/>
    </source>
</evidence>
<evidence type="ECO:0000256" key="4">
    <source>
        <dbReference type="SAM" id="Coils"/>
    </source>
</evidence>
<gene>
    <name evidence="6" type="ORF">S12H4_17594</name>
</gene>
<dbReference type="GO" id="GO:0003700">
    <property type="term" value="F:DNA-binding transcription factor activity"/>
    <property type="evidence" value="ECO:0007669"/>
    <property type="project" value="InterPro"/>
</dbReference>
<dbReference type="EMBL" id="BARW01008618">
    <property type="protein sequence ID" value="GAI86083.1"/>
    <property type="molecule type" value="Genomic_DNA"/>
</dbReference>
<reference evidence="6" key="1">
    <citation type="journal article" date="2014" name="Front. Microbiol.">
        <title>High frequency of phylogenetically diverse reductive dehalogenase-homologous genes in deep subseafloor sedimentary metagenomes.</title>
        <authorList>
            <person name="Kawai M."/>
            <person name="Futagami T."/>
            <person name="Toyoda A."/>
            <person name="Takaki Y."/>
            <person name="Nishi S."/>
            <person name="Hori S."/>
            <person name="Arai W."/>
            <person name="Tsubouchi T."/>
            <person name="Morono Y."/>
            <person name="Uchiyama I."/>
            <person name="Ito T."/>
            <person name="Fujiyama A."/>
            <person name="Inagaki F."/>
            <person name="Takami H."/>
        </authorList>
    </citation>
    <scope>NUCLEOTIDE SEQUENCE</scope>
    <source>
        <strain evidence="6">Expedition CK06-06</strain>
    </source>
</reference>
<feature type="domain" description="HTH arsR-type" evidence="5">
    <location>
        <begin position="9"/>
        <end position="107"/>
    </location>
</feature>
<dbReference type="AlphaFoldDB" id="X1RZM0"/>
<dbReference type="PANTHER" id="PTHR33154">
    <property type="entry name" value="TRANSCRIPTIONAL REGULATOR, ARSR FAMILY"/>
    <property type="match status" value="1"/>
</dbReference>
<organism evidence="6">
    <name type="scientific">marine sediment metagenome</name>
    <dbReference type="NCBI Taxonomy" id="412755"/>
    <lineage>
        <taxon>unclassified sequences</taxon>
        <taxon>metagenomes</taxon>
        <taxon>ecological metagenomes</taxon>
    </lineage>
</organism>
<keyword evidence="1" id="KW-0805">Transcription regulation</keyword>
<dbReference type="SMART" id="SM00418">
    <property type="entry name" value="HTH_ARSR"/>
    <property type="match status" value="1"/>
</dbReference>
<dbReference type="PRINTS" id="PR00778">
    <property type="entry name" value="HTHARSR"/>
</dbReference>
<accession>X1RZM0</accession>
<dbReference type="Gene3D" id="1.10.10.10">
    <property type="entry name" value="Winged helix-like DNA-binding domain superfamily/Winged helix DNA-binding domain"/>
    <property type="match status" value="1"/>
</dbReference>
<dbReference type="PROSITE" id="PS50987">
    <property type="entry name" value="HTH_ARSR_2"/>
    <property type="match status" value="1"/>
</dbReference>
<dbReference type="NCBIfam" id="NF033788">
    <property type="entry name" value="HTH_metalloreg"/>
    <property type="match status" value="1"/>
</dbReference>
<dbReference type="InterPro" id="IPR036388">
    <property type="entry name" value="WH-like_DNA-bd_sf"/>
</dbReference>